<protein>
    <submittedName>
        <fullName evidence="1">Uncharacterized protein</fullName>
    </submittedName>
</protein>
<name>A0AAE1TSF3_9EUCA</name>
<sequence length="135" mass="14528">MYVLSRSLILNVSQGCCCMATLTKGHNSSSITHLFLSRDSLSHPQHPSFSHFNLTCLSPPPPTFPISLLFSPLPQSPIPKPHLPPSTPPTSPHLTCLILPLSTLSGTSPAPPPSPHLTCLVQIALPLSRILMEEL</sequence>
<reference evidence="1" key="1">
    <citation type="submission" date="2023-11" db="EMBL/GenBank/DDBJ databases">
        <title>Genome assemblies of two species of porcelain crab, Petrolisthes cinctipes and Petrolisthes manimaculis (Anomura: Porcellanidae).</title>
        <authorList>
            <person name="Angst P."/>
        </authorList>
    </citation>
    <scope>NUCLEOTIDE SEQUENCE</scope>
    <source>
        <strain evidence="1">PB745_02</strain>
        <tissue evidence="1">Gill</tissue>
    </source>
</reference>
<dbReference type="EMBL" id="JAWZYT010003994">
    <property type="protein sequence ID" value="KAK4295806.1"/>
    <property type="molecule type" value="Genomic_DNA"/>
</dbReference>
<comment type="caution">
    <text evidence="1">The sequence shown here is derived from an EMBL/GenBank/DDBJ whole genome shotgun (WGS) entry which is preliminary data.</text>
</comment>
<accession>A0AAE1TSF3</accession>
<dbReference type="Proteomes" id="UP001292094">
    <property type="component" value="Unassembled WGS sequence"/>
</dbReference>
<evidence type="ECO:0000313" key="2">
    <source>
        <dbReference type="Proteomes" id="UP001292094"/>
    </source>
</evidence>
<evidence type="ECO:0000313" key="1">
    <source>
        <dbReference type="EMBL" id="KAK4295806.1"/>
    </source>
</evidence>
<keyword evidence="2" id="KW-1185">Reference proteome</keyword>
<dbReference type="AlphaFoldDB" id="A0AAE1TSF3"/>
<proteinExistence type="predicted"/>
<gene>
    <name evidence="1" type="ORF">Pmani_031657</name>
</gene>
<organism evidence="1 2">
    <name type="scientific">Petrolisthes manimaculis</name>
    <dbReference type="NCBI Taxonomy" id="1843537"/>
    <lineage>
        <taxon>Eukaryota</taxon>
        <taxon>Metazoa</taxon>
        <taxon>Ecdysozoa</taxon>
        <taxon>Arthropoda</taxon>
        <taxon>Crustacea</taxon>
        <taxon>Multicrustacea</taxon>
        <taxon>Malacostraca</taxon>
        <taxon>Eumalacostraca</taxon>
        <taxon>Eucarida</taxon>
        <taxon>Decapoda</taxon>
        <taxon>Pleocyemata</taxon>
        <taxon>Anomura</taxon>
        <taxon>Galatheoidea</taxon>
        <taxon>Porcellanidae</taxon>
        <taxon>Petrolisthes</taxon>
    </lineage>
</organism>